<organism evidence="1 2">
    <name type="scientific">Ixodes persulcatus</name>
    <name type="common">Taiga tick</name>
    <dbReference type="NCBI Taxonomy" id="34615"/>
    <lineage>
        <taxon>Eukaryota</taxon>
        <taxon>Metazoa</taxon>
        <taxon>Ecdysozoa</taxon>
        <taxon>Arthropoda</taxon>
        <taxon>Chelicerata</taxon>
        <taxon>Arachnida</taxon>
        <taxon>Acari</taxon>
        <taxon>Parasitiformes</taxon>
        <taxon>Ixodida</taxon>
        <taxon>Ixodoidea</taxon>
        <taxon>Ixodidae</taxon>
        <taxon>Ixodinae</taxon>
        <taxon>Ixodes</taxon>
    </lineage>
</organism>
<protein>
    <submittedName>
        <fullName evidence="1">Uncharacterized protein</fullName>
    </submittedName>
</protein>
<sequence>MKLVAVLVLGGLMAVARARPHGPRRSKRDVVWENIPAEPLLVHDPKHPARFYEDWSERWAMKAAAGPLLALALLACSLLACGARALGHGTPLPSPRSKRSLRWQDISDTGPDDSSWPDDGQDDSNAGSGDAGDGTGEHKGGSGYYDQPQIGGSAYQEEWLMDSFLPHIHKTKLRKNEGFPGLSKYRLFPSDVGKESGQNRRKAASSESSPSSSASTSAKFPSFSTPAKQSSEAPSADASSATSFTSSSAAAGIRMCATEATSKSPHTDTTKTHTANTGSAKTVPATAATKKVKISAVASAPQDDSGKFVINRYAQVEHHSAYMEYMDPMKSYACRWHIWIIAILCALLLLLTVVHLAPRTPVPESLLPQEPALSPPTPPLVPKAKVRKSGRTISTTCPKPSRWEGRQASKAMKLFIDTSDGGVNWAMLIGSVHVLSCPSVNLALHTRVRNVPMRASARSPLPVELSYQGSFFMASFSV</sequence>
<dbReference type="Proteomes" id="UP000805193">
    <property type="component" value="Unassembled WGS sequence"/>
</dbReference>
<reference evidence="1 2" key="1">
    <citation type="journal article" date="2020" name="Cell">
        <title>Large-Scale Comparative Analyses of Tick Genomes Elucidate Their Genetic Diversity and Vector Capacities.</title>
        <authorList>
            <consortium name="Tick Genome and Microbiome Consortium (TIGMIC)"/>
            <person name="Jia N."/>
            <person name="Wang J."/>
            <person name="Shi W."/>
            <person name="Du L."/>
            <person name="Sun Y."/>
            <person name="Zhan W."/>
            <person name="Jiang J.F."/>
            <person name="Wang Q."/>
            <person name="Zhang B."/>
            <person name="Ji P."/>
            <person name="Bell-Sakyi L."/>
            <person name="Cui X.M."/>
            <person name="Yuan T.T."/>
            <person name="Jiang B.G."/>
            <person name="Yang W.F."/>
            <person name="Lam T.T."/>
            <person name="Chang Q.C."/>
            <person name="Ding S.J."/>
            <person name="Wang X.J."/>
            <person name="Zhu J.G."/>
            <person name="Ruan X.D."/>
            <person name="Zhao L."/>
            <person name="Wei J.T."/>
            <person name="Ye R.Z."/>
            <person name="Que T.C."/>
            <person name="Du C.H."/>
            <person name="Zhou Y.H."/>
            <person name="Cheng J.X."/>
            <person name="Dai P.F."/>
            <person name="Guo W.B."/>
            <person name="Han X.H."/>
            <person name="Huang E.J."/>
            <person name="Li L.F."/>
            <person name="Wei W."/>
            <person name="Gao Y.C."/>
            <person name="Liu J.Z."/>
            <person name="Shao H.Z."/>
            <person name="Wang X."/>
            <person name="Wang C.C."/>
            <person name="Yang T.C."/>
            <person name="Huo Q.B."/>
            <person name="Li W."/>
            <person name="Chen H.Y."/>
            <person name="Chen S.E."/>
            <person name="Zhou L.G."/>
            <person name="Ni X.B."/>
            <person name="Tian J.H."/>
            <person name="Sheng Y."/>
            <person name="Liu T."/>
            <person name="Pan Y.S."/>
            <person name="Xia L.Y."/>
            <person name="Li J."/>
            <person name="Zhao F."/>
            <person name="Cao W.C."/>
        </authorList>
    </citation>
    <scope>NUCLEOTIDE SEQUENCE [LARGE SCALE GENOMIC DNA]</scope>
    <source>
        <strain evidence="1">Iper-2018</strain>
    </source>
</reference>
<comment type="caution">
    <text evidence="1">The sequence shown here is derived from an EMBL/GenBank/DDBJ whole genome shotgun (WGS) entry which is preliminary data.</text>
</comment>
<evidence type="ECO:0000313" key="2">
    <source>
        <dbReference type="Proteomes" id="UP000805193"/>
    </source>
</evidence>
<keyword evidence="2" id="KW-1185">Reference proteome</keyword>
<gene>
    <name evidence="1" type="ORF">HPB47_027589</name>
</gene>
<proteinExistence type="predicted"/>
<evidence type="ECO:0000313" key="1">
    <source>
        <dbReference type="EMBL" id="KAG0425232.1"/>
    </source>
</evidence>
<dbReference type="EMBL" id="JABSTQ010009873">
    <property type="protein sequence ID" value="KAG0425232.1"/>
    <property type="molecule type" value="Genomic_DNA"/>
</dbReference>
<name>A0AC60PW41_IXOPE</name>
<accession>A0AC60PW41</accession>